<keyword evidence="3" id="KW-1185">Reference proteome</keyword>
<dbReference type="EMBL" id="CP053716">
    <property type="protein sequence ID" value="QKF07173.1"/>
    <property type="molecule type" value="Genomic_DNA"/>
</dbReference>
<evidence type="ECO:0000313" key="3">
    <source>
        <dbReference type="Proteomes" id="UP000503297"/>
    </source>
</evidence>
<accession>A0A6M8J3K0</accession>
<protein>
    <submittedName>
        <fullName evidence="2">Cyclodeaminase/cyclohydrolase family protein</fullName>
    </submittedName>
</protein>
<dbReference type="AlphaFoldDB" id="A0A6M8J3K0"/>
<dbReference type="KEGG" id="bwa:HLV38_02815"/>
<feature type="domain" description="Cyclodeaminase/cyclohydrolase" evidence="1">
    <location>
        <begin position="7"/>
        <end position="183"/>
    </location>
</feature>
<dbReference type="RefSeq" id="WP_173164128.1">
    <property type="nucleotide sequence ID" value="NZ_CP053716.1"/>
</dbReference>
<dbReference type="GO" id="GO:0016787">
    <property type="term" value="F:hydrolase activity"/>
    <property type="evidence" value="ECO:0007669"/>
    <property type="project" value="UniProtKB-KW"/>
</dbReference>
<reference evidence="3" key="1">
    <citation type="submission" date="2020-05" db="EMBL/GenBank/DDBJ databases">
        <title>Novel species in genus Nocardioides.</title>
        <authorList>
            <person name="Zhang G."/>
        </authorList>
    </citation>
    <scope>NUCLEOTIDE SEQUENCE [LARGE SCALE GENOMIC DNA]</scope>
    <source>
        <strain evidence="3">zg-1050</strain>
    </source>
</reference>
<dbReference type="InterPro" id="IPR007044">
    <property type="entry name" value="Cyclodeamin/CycHdrlase"/>
</dbReference>
<gene>
    <name evidence="2" type="ORF">HLV38_02815</name>
</gene>
<keyword evidence="2" id="KW-0378">Hydrolase</keyword>
<evidence type="ECO:0000259" key="1">
    <source>
        <dbReference type="Pfam" id="PF04961"/>
    </source>
</evidence>
<dbReference type="Pfam" id="PF04961">
    <property type="entry name" value="FTCD_C"/>
    <property type="match status" value="1"/>
</dbReference>
<dbReference type="Proteomes" id="UP000503297">
    <property type="component" value="Chromosome"/>
</dbReference>
<dbReference type="InterPro" id="IPR036178">
    <property type="entry name" value="Formintransfe-cycloase-like_sf"/>
</dbReference>
<name>A0A6M8J3K0_9ACTN</name>
<proteinExistence type="predicted"/>
<dbReference type="Gene3D" id="1.20.120.680">
    <property type="entry name" value="Formiminotetrahydrofolate cyclodeaminase monomer, up-and-down helical bundle"/>
    <property type="match status" value="1"/>
</dbReference>
<evidence type="ECO:0000313" key="2">
    <source>
        <dbReference type="EMBL" id="QKF07173.1"/>
    </source>
</evidence>
<sequence length="208" mass="21644">MSLTDLSLRDFSEKLASAEPVPGGGGAAAYAGALGCDLGSMVGNLTVGKKRYADVEDEVRALTDECARLSAELTALVDGDAEAFAPLARAYSIPKDSPERGDVMEAALNTACEPPLQIMRTAARGIDAHARLAQIGSRLVVSDAGAGVALCRAALQAASLSVFINTKSMTDRSRAAQIEAEADELLATYVSRADQTFDAVAQTVRPAR</sequence>
<organism evidence="2 3">
    <name type="scientific">Berryella wangjianweii</name>
    <dbReference type="NCBI Taxonomy" id="2734634"/>
    <lineage>
        <taxon>Bacteria</taxon>
        <taxon>Bacillati</taxon>
        <taxon>Actinomycetota</taxon>
        <taxon>Coriobacteriia</taxon>
        <taxon>Eggerthellales</taxon>
        <taxon>Eggerthellaceae</taxon>
        <taxon>Berryella</taxon>
    </lineage>
</organism>
<dbReference type="SUPFAM" id="SSF101262">
    <property type="entry name" value="Methenyltetrahydrofolate cyclohydrolase-like"/>
    <property type="match status" value="1"/>
</dbReference>